<evidence type="ECO:0000256" key="1">
    <source>
        <dbReference type="SAM" id="MobiDB-lite"/>
    </source>
</evidence>
<reference evidence="3 4" key="1">
    <citation type="journal article" date="2018" name="Nat. Ecol. Evol.">
        <title>Shark genomes provide insights into elasmobranch evolution and the origin of vertebrates.</title>
        <authorList>
            <person name="Hara Y"/>
            <person name="Yamaguchi K"/>
            <person name="Onimaru K"/>
            <person name="Kadota M"/>
            <person name="Koyanagi M"/>
            <person name="Keeley SD"/>
            <person name="Tatsumi K"/>
            <person name="Tanaka K"/>
            <person name="Motone F"/>
            <person name="Kageyama Y"/>
            <person name="Nozu R"/>
            <person name="Adachi N"/>
            <person name="Nishimura O"/>
            <person name="Nakagawa R"/>
            <person name="Tanegashima C"/>
            <person name="Kiyatake I"/>
            <person name="Matsumoto R"/>
            <person name="Murakumo K"/>
            <person name="Nishida K"/>
            <person name="Terakita A"/>
            <person name="Kuratani S"/>
            <person name="Sato K"/>
            <person name="Hyodo S Kuraku.S."/>
        </authorList>
    </citation>
    <scope>NUCLEOTIDE SEQUENCE [LARGE SCALE GENOMIC DNA]</scope>
</reference>
<dbReference type="AlphaFoldDB" id="A0A401TB48"/>
<dbReference type="EMBL" id="BEZZ01029844">
    <property type="protein sequence ID" value="GCC39815.1"/>
    <property type="molecule type" value="Genomic_DNA"/>
</dbReference>
<dbReference type="Proteomes" id="UP000287033">
    <property type="component" value="Unassembled WGS sequence"/>
</dbReference>
<feature type="signal peptide" evidence="2">
    <location>
        <begin position="1"/>
        <end position="28"/>
    </location>
</feature>
<dbReference type="STRING" id="137246.A0A401TB48"/>
<name>A0A401TB48_CHIPU</name>
<comment type="caution">
    <text evidence="3">The sequence shown here is derived from an EMBL/GenBank/DDBJ whole genome shotgun (WGS) entry which is preliminary data.</text>
</comment>
<evidence type="ECO:0000313" key="3">
    <source>
        <dbReference type="EMBL" id="GCC39815.1"/>
    </source>
</evidence>
<evidence type="ECO:0000313" key="4">
    <source>
        <dbReference type="Proteomes" id="UP000287033"/>
    </source>
</evidence>
<proteinExistence type="predicted"/>
<feature type="chain" id="PRO_5019422609" evidence="2">
    <location>
        <begin position="29"/>
        <end position="164"/>
    </location>
</feature>
<sequence>MWANGEVGPTAAWPFLIVLLHVRPLSQGSLSAPAPQVITRPSAANRNFPYHVRTSQIGTVDTDLDKFPHHVYGNAGLAGRSAPNFTELFSIGTANGTHHVVSIHPGHGDLTPAGEEGSDRVSPTQGGHLTSDPSDSLFKPQTQSKRQNDLGSVRREWALWEGQC</sequence>
<feature type="region of interest" description="Disordered" evidence="1">
    <location>
        <begin position="104"/>
        <end position="150"/>
    </location>
</feature>
<dbReference type="OrthoDB" id="205745at2759"/>
<keyword evidence="4" id="KW-1185">Reference proteome</keyword>
<accession>A0A401TB48</accession>
<gene>
    <name evidence="3" type="ORF">chiPu_0023947</name>
</gene>
<feature type="compositionally biased region" description="Polar residues" evidence="1">
    <location>
        <begin position="121"/>
        <end position="145"/>
    </location>
</feature>
<keyword evidence="2" id="KW-0732">Signal</keyword>
<protein>
    <submittedName>
        <fullName evidence="3">Uncharacterized protein</fullName>
    </submittedName>
</protein>
<evidence type="ECO:0000256" key="2">
    <source>
        <dbReference type="SAM" id="SignalP"/>
    </source>
</evidence>
<organism evidence="3 4">
    <name type="scientific">Chiloscyllium punctatum</name>
    <name type="common">Brownbanded bambooshark</name>
    <name type="synonym">Hemiscyllium punctatum</name>
    <dbReference type="NCBI Taxonomy" id="137246"/>
    <lineage>
        <taxon>Eukaryota</taxon>
        <taxon>Metazoa</taxon>
        <taxon>Chordata</taxon>
        <taxon>Craniata</taxon>
        <taxon>Vertebrata</taxon>
        <taxon>Chondrichthyes</taxon>
        <taxon>Elasmobranchii</taxon>
        <taxon>Galeomorphii</taxon>
        <taxon>Galeoidea</taxon>
        <taxon>Orectolobiformes</taxon>
        <taxon>Hemiscylliidae</taxon>
        <taxon>Chiloscyllium</taxon>
    </lineage>
</organism>